<name>A0AAE0NRL3_9PEZI</name>
<keyword evidence="4" id="KW-1185">Reference proteome</keyword>
<evidence type="ECO:0000313" key="3">
    <source>
        <dbReference type="EMBL" id="KAK3386412.1"/>
    </source>
</evidence>
<accession>A0AAE0NRL3</accession>
<protein>
    <submittedName>
        <fullName evidence="3">Uncharacterized protein</fullName>
    </submittedName>
</protein>
<evidence type="ECO:0000313" key="4">
    <source>
        <dbReference type="Proteomes" id="UP001285441"/>
    </source>
</evidence>
<comment type="caution">
    <text evidence="3">The sequence shown here is derived from an EMBL/GenBank/DDBJ whole genome shotgun (WGS) entry which is preliminary data.</text>
</comment>
<reference evidence="3" key="1">
    <citation type="journal article" date="2023" name="Mol. Phylogenet. Evol.">
        <title>Genome-scale phylogeny and comparative genomics of the fungal order Sordariales.</title>
        <authorList>
            <person name="Hensen N."/>
            <person name="Bonometti L."/>
            <person name="Westerberg I."/>
            <person name="Brannstrom I.O."/>
            <person name="Guillou S."/>
            <person name="Cros-Aarteil S."/>
            <person name="Calhoun S."/>
            <person name="Haridas S."/>
            <person name="Kuo A."/>
            <person name="Mondo S."/>
            <person name="Pangilinan J."/>
            <person name="Riley R."/>
            <person name="LaButti K."/>
            <person name="Andreopoulos B."/>
            <person name="Lipzen A."/>
            <person name="Chen C."/>
            <person name="Yan M."/>
            <person name="Daum C."/>
            <person name="Ng V."/>
            <person name="Clum A."/>
            <person name="Steindorff A."/>
            <person name="Ohm R.A."/>
            <person name="Martin F."/>
            <person name="Silar P."/>
            <person name="Natvig D.O."/>
            <person name="Lalanne C."/>
            <person name="Gautier V."/>
            <person name="Ament-Velasquez S.L."/>
            <person name="Kruys A."/>
            <person name="Hutchinson M.I."/>
            <person name="Powell A.J."/>
            <person name="Barry K."/>
            <person name="Miller A.N."/>
            <person name="Grigoriev I.V."/>
            <person name="Debuchy R."/>
            <person name="Gladieux P."/>
            <person name="Hiltunen Thoren M."/>
            <person name="Johannesson H."/>
        </authorList>
    </citation>
    <scope>NUCLEOTIDE SEQUENCE</scope>
    <source>
        <strain evidence="3">CBS 232.78</strain>
    </source>
</reference>
<organism evidence="3 4">
    <name type="scientific">Podospora didyma</name>
    <dbReference type="NCBI Taxonomy" id="330526"/>
    <lineage>
        <taxon>Eukaryota</taxon>
        <taxon>Fungi</taxon>
        <taxon>Dikarya</taxon>
        <taxon>Ascomycota</taxon>
        <taxon>Pezizomycotina</taxon>
        <taxon>Sordariomycetes</taxon>
        <taxon>Sordariomycetidae</taxon>
        <taxon>Sordariales</taxon>
        <taxon>Podosporaceae</taxon>
        <taxon>Podospora</taxon>
    </lineage>
</organism>
<dbReference type="AlphaFoldDB" id="A0AAE0NRL3"/>
<sequence>MSSASGGNNNCLYGMLGVDGSAPYPVRFEPCNPLREDVLWRFVLHGSSGYNIFNKAWMGTKQRLDTNCHKAGGAQCIMWMGASNDTKLTPVTRAVEDPVRKHWRVYRRCTSFISPHGNGSGRNLLPVATPQKDQATASTNTTAADTRPTDPTTSTKPTGISDISTTAASSSSTSTTAPTASTSNSDDKKEMSKGEIAGTIVGPIGALAAVIGLFLKASASVIRVLTCGRKGGQPDQQGLPHGNDQDDSHICTHILTLPKYQVAI</sequence>
<dbReference type="EMBL" id="JAULSW010000003">
    <property type="protein sequence ID" value="KAK3386412.1"/>
    <property type="molecule type" value="Genomic_DNA"/>
</dbReference>
<keyword evidence="2" id="KW-0472">Membrane</keyword>
<dbReference type="Proteomes" id="UP001285441">
    <property type="component" value="Unassembled WGS sequence"/>
</dbReference>
<keyword evidence="2" id="KW-0812">Transmembrane</keyword>
<keyword evidence="2" id="KW-1133">Transmembrane helix</keyword>
<feature type="region of interest" description="Disordered" evidence="1">
    <location>
        <begin position="120"/>
        <end position="191"/>
    </location>
</feature>
<reference evidence="3" key="2">
    <citation type="submission" date="2023-06" db="EMBL/GenBank/DDBJ databases">
        <authorList>
            <consortium name="Lawrence Berkeley National Laboratory"/>
            <person name="Haridas S."/>
            <person name="Hensen N."/>
            <person name="Bonometti L."/>
            <person name="Westerberg I."/>
            <person name="Brannstrom I.O."/>
            <person name="Guillou S."/>
            <person name="Cros-Aarteil S."/>
            <person name="Calhoun S."/>
            <person name="Kuo A."/>
            <person name="Mondo S."/>
            <person name="Pangilinan J."/>
            <person name="Riley R."/>
            <person name="LaButti K."/>
            <person name="Andreopoulos B."/>
            <person name="Lipzen A."/>
            <person name="Chen C."/>
            <person name="Yanf M."/>
            <person name="Daum C."/>
            <person name="Ng V."/>
            <person name="Clum A."/>
            <person name="Steindorff A."/>
            <person name="Ohm R."/>
            <person name="Martin F."/>
            <person name="Silar P."/>
            <person name="Natvig D."/>
            <person name="Lalanne C."/>
            <person name="Gautier V."/>
            <person name="Ament-velasquez S.L."/>
            <person name="Kruys A."/>
            <person name="Hutchinson M.I."/>
            <person name="Powell A.J."/>
            <person name="Barry K."/>
            <person name="Miller A.N."/>
            <person name="Grigoriev I.V."/>
            <person name="Debuchy R."/>
            <person name="Gladieux P."/>
            <person name="Thoren M.H."/>
            <person name="Johannesson H."/>
        </authorList>
    </citation>
    <scope>NUCLEOTIDE SEQUENCE</scope>
    <source>
        <strain evidence="3">CBS 232.78</strain>
    </source>
</reference>
<gene>
    <name evidence="3" type="ORF">B0H63DRAFT_520516</name>
</gene>
<feature type="compositionally biased region" description="Low complexity" evidence="1">
    <location>
        <begin position="135"/>
        <end position="183"/>
    </location>
</feature>
<evidence type="ECO:0000256" key="2">
    <source>
        <dbReference type="SAM" id="Phobius"/>
    </source>
</evidence>
<feature type="transmembrane region" description="Helical" evidence="2">
    <location>
        <begin position="196"/>
        <end position="215"/>
    </location>
</feature>
<evidence type="ECO:0000256" key="1">
    <source>
        <dbReference type="SAM" id="MobiDB-lite"/>
    </source>
</evidence>
<proteinExistence type="predicted"/>